<dbReference type="SUPFAM" id="SSF56276">
    <property type="entry name" value="S-adenosylmethionine decarboxylase"/>
    <property type="match status" value="1"/>
</dbReference>
<comment type="pathway">
    <text evidence="1">Amine and polyamine biosynthesis; S-adenosylmethioninamine biosynthesis; S-adenosylmethioninamine from S-adenosyl-L-methionine: step 1/1.</text>
</comment>
<evidence type="ECO:0000256" key="3">
    <source>
        <dbReference type="ARBA" id="ARBA00023066"/>
    </source>
</evidence>
<evidence type="ECO:0008006" key="7">
    <source>
        <dbReference type="Google" id="ProtNLM"/>
    </source>
</evidence>
<reference evidence="5 6" key="1">
    <citation type="journal article" date="2024" name="G3 (Bethesda)">
        <title>Genome assembly of Hibiscus sabdariffa L. provides insights into metabolisms of medicinal natural products.</title>
        <authorList>
            <person name="Kim T."/>
        </authorList>
    </citation>
    <scope>NUCLEOTIDE SEQUENCE [LARGE SCALE GENOMIC DNA]</scope>
    <source>
        <strain evidence="5">TK-2024</strain>
        <tissue evidence="5">Old leaves</tissue>
    </source>
</reference>
<dbReference type="Gene3D" id="3.60.90.10">
    <property type="entry name" value="S-adenosylmethionine decarboxylase"/>
    <property type="match status" value="2"/>
</dbReference>
<accession>A0ABR2RTJ0</accession>
<evidence type="ECO:0000256" key="1">
    <source>
        <dbReference type="ARBA" id="ARBA00004911"/>
    </source>
</evidence>
<keyword evidence="4" id="KW-0620">Polyamine biosynthesis</keyword>
<name>A0ABR2RTJ0_9ROSI</name>
<dbReference type="EMBL" id="JBBPBN010000021">
    <property type="protein sequence ID" value="KAK9016198.1"/>
    <property type="molecule type" value="Genomic_DNA"/>
</dbReference>
<dbReference type="PANTHER" id="PTHR11570:SF33">
    <property type="entry name" value="ADENOSYLMETHIONINE DECARBOXYLASE"/>
    <property type="match status" value="1"/>
</dbReference>
<gene>
    <name evidence="5" type="ORF">V6N11_007278</name>
</gene>
<proteinExistence type="inferred from homology"/>
<comment type="caution">
    <text evidence="5">The sequence shown here is derived from an EMBL/GenBank/DDBJ whole genome shotgun (WGS) entry which is preliminary data.</text>
</comment>
<evidence type="ECO:0000256" key="2">
    <source>
        <dbReference type="ARBA" id="ARBA00008466"/>
    </source>
</evidence>
<dbReference type="InterPro" id="IPR016067">
    <property type="entry name" value="S-AdoMet_deCO2ase_core"/>
</dbReference>
<keyword evidence="3" id="KW-0745">Spermidine biosynthesis</keyword>
<evidence type="ECO:0000256" key="4">
    <source>
        <dbReference type="ARBA" id="ARBA00023115"/>
    </source>
</evidence>
<evidence type="ECO:0000313" key="6">
    <source>
        <dbReference type="Proteomes" id="UP001396334"/>
    </source>
</evidence>
<organism evidence="5 6">
    <name type="scientific">Hibiscus sabdariffa</name>
    <name type="common">roselle</name>
    <dbReference type="NCBI Taxonomy" id="183260"/>
    <lineage>
        <taxon>Eukaryota</taxon>
        <taxon>Viridiplantae</taxon>
        <taxon>Streptophyta</taxon>
        <taxon>Embryophyta</taxon>
        <taxon>Tracheophyta</taxon>
        <taxon>Spermatophyta</taxon>
        <taxon>Magnoliopsida</taxon>
        <taxon>eudicotyledons</taxon>
        <taxon>Gunneridae</taxon>
        <taxon>Pentapetalae</taxon>
        <taxon>rosids</taxon>
        <taxon>malvids</taxon>
        <taxon>Malvales</taxon>
        <taxon>Malvaceae</taxon>
        <taxon>Malvoideae</taxon>
        <taxon>Hibiscus</taxon>
    </lineage>
</organism>
<dbReference type="Proteomes" id="UP001396334">
    <property type="component" value="Unassembled WGS sequence"/>
</dbReference>
<dbReference type="Pfam" id="PF01536">
    <property type="entry name" value="SAM_decarbox"/>
    <property type="match status" value="2"/>
</dbReference>
<dbReference type="PANTHER" id="PTHR11570">
    <property type="entry name" value="S-ADENOSYLMETHIONINE DECARBOXYLASE"/>
    <property type="match status" value="1"/>
</dbReference>
<dbReference type="InterPro" id="IPR048283">
    <property type="entry name" value="AdoMetDC-like"/>
</dbReference>
<sequence>MQLQIQLFLCIYSLHIVEDAQSNGVPPVTLISLTEIIIKTCGTTKLLLAIPPILKLAGSLSLTLKIIWYTRGSFNFPASQPYPHRNFTEKVAILDKYFGNIGAGSKACLIGGRNSKQQWHVYSAAAASVVNAKTATYTIEMCISGLDTEKDSVFYKKRFCSGSMTSISEDGYSYASFECAGYDLKKLNLNQLVYRVLSCFEPINFSFAVRVDGSAPLFEETCPKISGYFLTERSIKDFGDGGFYHLYEVQLFGWARSDPLLYPRRNSTNRFLEPSQGKQKTRSSNSTLIFEPLCRKL</sequence>
<keyword evidence="6" id="KW-1185">Reference proteome</keyword>
<protein>
    <recommendedName>
        <fullName evidence="7">Adenosylmethionine decarboxylase</fullName>
    </recommendedName>
</protein>
<comment type="similarity">
    <text evidence="2">Belongs to the eukaryotic AdoMetDC family.</text>
</comment>
<evidence type="ECO:0000313" key="5">
    <source>
        <dbReference type="EMBL" id="KAK9016198.1"/>
    </source>
</evidence>